<dbReference type="GO" id="GO:0030313">
    <property type="term" value="C:cell envelope"/>
    <property type="evidence" value="ECO:0007669"/>
    <property type="project" value="UniProtKB-SubCell"/>
</dbReference>
<evidence type="ECO:0000256" key="3">
    <source>
        <dbReference type="ARBA" id="ARBA00022729"/>
    </source>
</evidence>
<evidence type="ECO:0000259" key="5">
    <source>
        <dbReference type="Pfam" id="PF13407"/>
    </source>
</evidence>
<dbReference type="GO" id="GO:0030246">
    <property type="term" value="F:carbohydrate binding"/>
    <property type="evidence" value="ECO:0007669"/>
    <property type="project" value="UniProtKB-ARBA"/>
</dbReference>
<name>A0AAW7XP32_9GAMM</name>
<dbReference type="Pfam" id="PF13407">
    <property type="entry name" value="Peripla_BP_4"/>
    <property type="match status" value="1"/>
</dbReference>
<dbReference type="RefSeq" id="WP_215152057.1">
    <property type="nucleotide sequence ID" value="NZ_JAHHDZ010000014.1"/>
</dbReference>
<dbReference type="PANTHER" id="PTHR46847">
    <property type="entry name" value="D-ALLOSE-BINDING PERIPLASMIC PROTEIN-RELATED"/>
    <property type="match status" value="1"/>
</dbReference>
<organism evidence="6 7">
    <name type="scientific">Neptunomonas phycophila</name>
    <dbReference type="NCBI Taxonomy" id="1572645"/>
    <lineage>
        <taxon>Bacteria</taxon>
        <taxon>Pseudomonadati</taxon>
        <taxon>Pseudomonadota</taxon>
        <taxon>Gammaproteobacteria</taxon>
        <taxon>Oceanospirillales</taxon>
        <taxon>Oceanospirillaceae</taxon>
        <taxon>Neptunomonas</taxon>
    </lineage>
</organism>
<dbReference type="InterPro" id="IPR025997">
    <property type="entry name" value="SBP_2_dom"/>
</dbReference>
<reference evidence="6" key="1">
    <citation type="submission" date="2023-07" db="EMBL/GenBank/DDBJ databases">
        <title>Genome content predicts the carbon catabolic preferences of heterotrophic bacteria.</title>
        <authorList>
            <person name="Gralka M."/>
        </authorList>
    </citation>
    <scope>NUCLEOTIDE SEQUENCE</scope>
    <source>
        <strain evidence="6">I2M16</strain>
    </source>
</reference>
<evidence type="ECO:0000313" key="6">
    <source>
        <dbReference type="EMBL" id="MDO6454794.1"/>
    </source>
</evidence>
<dbReference type="Gene3D" id="3.40.50.2300">
    <property type="match status" value="2"/>
</dbReference>
<dbReference type="InterPro" id="IPR028082">
    <property type="entry name" value="Peripla_BP_I"/>
</dbReference>
<evidence type="ECO:0000256" key="1">
    <source>
        <dbReference type="ARBA" id="ARBA00004196"/>
    </source>
</evidence>
<dbReference type="PANTHER" id="PTHR46847:SF1">
    <property type="entry name" value="D-ALLOSE-BINDING PERIPLASMIC PROTEIN-RELATED"/>
    <property type="match status" value="1"/>
</dbReference>
<sequence length="382" mass="41770">MRLYLLLSVLLIKTSVNKSLIYQLWLYLALFLAVLPLSVQAAFLNEAQARVAEAIEVESQWRGPTKGPAASLGKNIIFIASDLRNGGVNGVAKGVSEAIGHLDWNLRFLDGAGSETRQGAAIRKAIGFLPDGIVLGGIDAKRHSKILQAAKELGITVIGWHALPDAKGDEELGVFTNITTDIREVAEIAALLSVVEANGYARVVIFTDPNYTIALSKSDRMAEVIRECLHCELIGIEHVPLDKTAEQMPQVVGRLLKEHRGITHFLTINDLYIDFAIPSIESEKFDHGTAPISLSAGDGSSAAFQRIREGVHQGATVAEPLLLHGWQIVDEFNRAFLLQKPSGYSAAVHLVTDENIDQVVNSAGIYDPPNEYRESYLDMWKK</sequence>
<dbReference type="EMBL" id="JAUOPG010000010">
    <property type="protein sequence ID" value="MDO6454794.1"/>
    <property type="molecule type" value="Genomic_DNA"/>
</dbReference>
<evidence type="ECO:0000256" key="4">
    <source>
        <dbReference type="SAM" id="Phobius"/>
    </source>
</evidence>
<evidence type="ECO:0000313" key="7">
    <source>
        <dbReference type="Proteomes" id="UP001169862"/>
    </source>
</evidence>
<dbReference type="Proteomes" id="UP001169862">
    <property type="component" value="Unassembled WGS sequence"/>
</dbReference>
<keyword evidence="4" id="KW-1133">Transmembrane helix</keyword>
<keyword evidence="4" id="KW-0472">Membrane</keyword>
<feature type="domain" description="Periplasmic binding protein" evidence="5">
    <location>
        <begin position="77"/>
        <end position="320"/>
    </location>
</feature>
<accession>A0AAW7XP32</accession>
<dbReference type="SUPFAM" id="SSF53822">
    <property type="entry name" value="Periplasmic binding protein-like I"/>
    <property type="match status" value="1"/>
</dbReference>
<comment type="caution">
    <text evidence="6">The sequence shown here is derived from an EMBL/GenBank/DDBJ whole genome shotgun (WGS) entry which is preliminary data.</text>
</comment>
<keyword evidence="3" id="KW-0732">Signal</keyword>
<evidence type="ECO:0000256" key="2">
    <source>
        <dbReference type="ARBA" id="ARBA00007639"/>
    </source>
</evidence>
<feature type="transmembrane region" description="Helical" evidence="4">
    <location>
        <begin position="24"/>
        <end position="44"/>
    </location>
</feature>
<comment type="similarity">
    <text evidence="2">Belongs to the bacterial solute-binding protein 2 family.</text>
</comment>
<gene>
    <name evidence="6" type="ORF">Q4490_14575</name>
</gene>
<proteinExistence type="inferred from homology"/>
<comment type="subcellular location">
    <subcellularLocation>
        <location evidence="1">Cell envelope</location>
    </subcellularLocation>
</comment>
<protein>
    <submittedName>
        <fullName evidence="6">Substrate-binding domain-containing protein</fullName>
    </submittedName>
</protein>
<keyword evidence="4" id="KW-0812">Transmembrane</keyword>
<dbReference type="AlphaFoldDB" id="A0AAW7XP32"/>
<dbReference type="GO" id="GO:0055085">
    <property type="term" value="P:transmembrane transport"/>
    <property type="evidence" value="ECO:0007669"/>
    <property type="project" value="UniProtKB-ARBA"/>
</dbReference>